<dbReference type="SUPFAM" id="SSF81383">
    <property type="entry name" value="F-box domain"/>
    <property type="match status" value="1"/>
</dbReference>
<reference evidence="2" key="1">
    <citation type="submission" date="2020-05" db="UniProtKB">
        <authorList>
            <consortium name="EnsemblMetazoa"/>
        </authorList>
    </citation>
    <scope>IDENTIFICATION</scope>
    <source>
        <strain evidence="2">BB02</strain>
    </source>
</reference>
<dbReference type="Gene3D" id="3.80.10.10">
    <property type="entry name" value="Ribonuclease Inhibitor"/>
    <property type="match status" value="1"/>
</dbReference>
<dbReference type="InterPro" id="IPR001810">
    <property type="entry name" value="F-box_dom"/>
</dbReference>
<dbReference type="Gene3D" id="1.20.1280.50">
    <property type="match status" value="1"/>
</dbReference>
<dbReference type="VEuPathDB" id="VectorBase:BGLB035915"/>
<dbReference type="STRING" id="6526.A0A2C9LX87"/>
<dbReference type="PANTHER" id="PTHR20872:SF1">
    <property type="entry name" value="F-BOX DOMAIN-CONTAINING PROTEIN"/>
    <property type="match status" value="1"/>
</dbReference>
<evidence type="ECO:0000313" key="2">
    <source>
        <dbReference type="EnsemblMetazoa" id="BGLB035915-PD"/>
    </source>
</evidence>
<dbReference type="InterPro" id="IPR032675">
    <property type="entry name" value="LRR_dom_sf"/>
</dbReference>
<dbReference type="PANTHER" id="PTHR20872">
    <property type="match status" value="1"/>
</dbReference>
<dbReference type="Pfam" id="PF12937">
    <property type="entry name" value="F-box-like"/>
    <property type="match status" value="1"/>
</dbReference>
<dbReference type="InterPro" id="IPR036047">
    <property type="entry name" value="F-box-like_dom_sf"/>
</dbReference>
<evidence type="ECO:0000313" key="3">
    <source>
        <dbReference type="Proteomes" id="UP000076420"/>
    </source>
</evidence>
<sequence length="507" mass="58887">MAAWTCHFDGPEFNPASPISTLQQTIYSKMNSPTIQKYQAPDFLCIDQLPEVILVQIMEFLTLQERFYLSQTCRVFCTLFTHPRLWQVADIKLVPKTIITSNKEVKCSMWSKIPVTDEILENLINRYKLVFRHLHLEISGLYRPIKDIYYSILLALSENHQLETLTLQIEFCTKVEHVEQSSLRDLYLISSLIRNAVSLRQLSIKSWPFQLETVDEDKILLSLLNNPHIVNLRTLQLFYMDVSDGPWAKQVSPLPSREVILQIVSHFKQLECLALRSSMLSDELFRQLATSPRKPLCMFKVLLVYSKEHHSNTLNSISPESWSTFSKVWPNCEVEYLITFRITLDQLQCLFSPHIKLTSLTILEYGRCDVGLIDFLITFYSKTLESFICFCESQNCDEALKRLVNSCLNLKCLVFCGSIASKTIQDIAEMIRQQNRVFTTFKFKGKNIQVDDFIEDDAVISRRADDQYHLVSLEQWHQSQETCLAKLELLSQTVFTLINCQCLLEDR</sequence>
<dbReference type="Proteomes" id="UP000076420">
    <property type="component" value="Unassembled WGS sequence"/>
</dbReference>
<accession>A0A2C9LX87</accession>
<gene>
    <name evidence="2" type="primary">106069327</name>
</gene>
<dbReference type="EnsemblMetazoa" id="BGLB035915-RC">
    <property type="protein sequence ID" value="BGLB035915-PC"/>
    <property type="gene ID" value="BGLB035915"/>
</dbReference>
<dbReference type="EnsemblMetazoa" id="BGLB035915-RD">
    <property type="protein sequence ID" value="BGLB035915-PD"/>
    <property type="gene ID" value="BGLB035915"/>
</dbReference>
<dbReference type="VEuPathDB" id="VectorBase:BGLAX_042700"/>
<protein>
    <recommendedName>
        <fullName evidence="1">F-box domain-containing protein</fullName>
    </recommendedName>
</protein>
<dbReference type="OrthoDB" id="9974792at2759"/>
<dbReference type="AlphaFoldDB" id="A0A2C9LX87"/>
<name>A0A2C9LX87_BIOGL</name>
<feature type="domain" description="F-box" evidence="1">
    <location>
        <begin position="43"/>
        <end position="89"/>
    </location>
</feature>
<dbReference type="SUPFAM" id="SSF52047">
    <property type="entry name" value="RNI-like"/>
    <property type="match status" value="1"/>
</dbReference>
<dbReference type="KEGG" id="bgt:106069327"/>
<dbReference type="PROSITE" id="PS50181">
    <property type="entry name" value="FBOX"/>
    <property type="match status" value="1"/>
</dbReference>
<evidence type="ECO:0000259" key="1">
    <source>
        <dbReference type="PROSITE" id="PS50181"/>
    </source>
</evidence>
<proteinExistence type="predicted"/>
<organism evidence="2 3">
    <name type="scientific">Biomphalaria glabrata</name>
    <name type="common">Bloodfluke planorb</name>
    <name type="synonym">Freshwater snail</name>
    <dbReference type="NCBI Taxonomy" id="6526"/>
    <lineage>
        <taxon>Eukaryota</taxon>
        <taxon>Metazoa</taxon>
        <taxon>Spiralia</taxon>
        <taxon>Lophotrochozoa</taxon>
        <taxon>Mollusca</taxon>
        <taxon>Gastropoda</taxon>
        <taxon>Heterobranchia</taxon>
        <taxon>Euthyneura</taxon>
        <taxon>Panpulmonata</taxon>
        <taxon>Hygrophila</taxon>
        <taxon>Lymnaeoidea</taxon>
        <taxon>Planorbidae</taxon>
        <taxon>Biomphalaria</taxon>
    </lineage>
</organism>